<keyword evidence="1" id="KW-1133">Transmembrane helix</keyword>
<comment type="caution">
    <text evidence="2">The sequence shown here is derived from an EMBL/GenBank/DDBJ whole genome shotgun (WGS) entry which is preliminary data.</text>
</comment>
<reference evidence="2" key="1">
    <citation type="submission" date="2020-10" db="EMBL/GenBank/DDBJ databases">
        <authorList>
            <person name="Gilroy R."/>
        </authorList>
    </citation>
    <scope>NUCLEOTIDE SEQUENCE</scope>
    <source>
        <strain evidence="2">USAMLcec3-3695</strain>
    </source>
</reference>
<feature type="transmembrane region" description="Helical" evidence="1">
    <location>
        <begin position="167"/>
        <end position="186"/>
    </location>
</feature>
<keyword evidence="1" id="KW-0472">Membrane</keyword>
<name>A0A9D1MAT4_9FIRM</name>
<reference evidence="2" key="2">
    <citation type="journal article" date="2021" name="PeerJ">
        <title>Extensive microbial diversity within the chicken gut microbiome revealed by metagenomics and culture.</title>
        <authorList>
            <person name="Gilroy R."/>
            <person name="Ravi A."/>
            <person name="Getino M."/>
            <person name="Pursley I."/>
            <person name="Horton D.L."/>
            <person name="Alikhan N.F."/>
            <person name="Baker D."/>
            <person name="Gharbi K."/>
            <person name="Hall N."/>
            <person name="Watson M."/>
            <person name="Adriaenssens E.M."/>
            <person name="Foster-Nyarko E."/>
            <person name="Jarju S."/>
            <person name="Secka A."/>
            <person name="Antonio M."/>
            <person name="Oren A."/>
            <person name="Chaudhuri R.R."/>
            <person name="La Ragione R."/>
            <person name="Hildebrand F."/>
            <person name="Pallen M.J."/>
        </authorList>
    </citation>
    <scope>NUCLEOTIDE SEQUENCE</scope>
    <source>
        <strain evidence="2">USAMLcec3-3695</strain>
    </source>
</reference>
<dbReference type="Pfam" id="PF12730">
    <property type="entry name" value="ABC2_membrane_4"/>
    <property type="match status" value="1"/>
</dbReference>
<dbReference type="EMBL" id="DVNB01000029">
    <property type="protein sequence ID" value="HIU56775.1"/>
    <property type="molecule type" value="Genomic_DNA"/>
</dbReference>
<dbReference type="CDD" id="cd21809">
    <property type="entry name" value="ABC-2_lan_permease-like"/>
    <property type="match status" value="1"/>
</dbReference>
<dbReference type="AlphaFoldDB" id="A0A9D1MAT4"/>
<accession>A0A9D1MAT4</accession>
<feature type="transmembrane region" description="Helical" evidence="1">
    <location>
        <begin position="139"/>
        <end position="160"/>
    </location>
</feature>
<feature type="transmembrane region" description="Helical" evidence="1">
    <location>
        <begin position="20"/>
        <end position="39"/>
    </location>
</feature>
<protein>
    <submittedName>
        <fullName evidence="2">ABC transporter permease</fullName>
    </submittedName>
</protein>
<gene>
    <name evidence="2" type="ORF">IAA61_03055</name>
</gene>
<organism evidence="2 3">
    <name type="scientific">Candidatus Ornithomonoglobus merdipullorum</name>
    <dbReference type="NCBI Taxonomy" id="2840895"/>
    <lineage>
        <taxon>Bacteria</taxon>
        <taxon>Bacillati</taxon>
        <taxon>Bacillota</taxon>
        <taxon>Clostridia</taxon>
        <taxon>Candidatus Ornithomonoglobus</taxon>
    </lineage>
</organism>
<evidence type="ECO:0000313" key="2">
    <source>
        <dbReference type="EMBL" id="HIU56775.1"/>
    </source>
</evidence>
<feature type="transmembrane region" description="Helical" evidence="1">
    <location>
        <begin position="215"/>
        <end position="237"/>
    </location>
</feature>
<evidence type="ECO:0000313" key="3">
    <source>
        <dbReference type="Proteomes" id="UP000824109"/>
    </source>
</evidence>
<evidence type="ECO:0000256" key="1">
    <source>
        <dbReference type="SAM" id="Phobius"/>
    </source>
</evidence>
<feature type="transmembrane region" description="Helical" evidence="1">
    <location>
        <begin position="97"/>
        <end position="119"/>
    </location>
</feature>
<keyword evidence="1" id="KW-0812">Transmembrane</keyword>
<proteinExistence type="predicted"/>
<sequence length="242" mass="26949">MLLRLIRAEQMKLKRSPVWIAFILMPIVPAVMGTINYLGNLELLTSEWYSLWTQHTIFTCYFFLPIMVGIYCAYIMRQEQNNHNWNKTLTMPVPKSEIFAAKLMTVTFMILISEIWIGVLFVASGKIVGMTDAPPIKNMIIWCLFGTLGGAVMAAAQLVISMLIKSFALPIGIALAGGISGMVFLAKDLGHIWPYSLMAYGMNSNSPQQMIESGYIPFILICAGYIALFTIAGSALMSRKEL</sequence>
<dbReference type="Proteomes" id="UP000824109">
    <property type="component" value="Unassembled WGS sequence"/>
</dbReference>
<feature type="transmembrane region" description="Helical" evidence="1">
    <location>
        <begin position="51"/>
        <end position="76"/>
    </location>
</feature>